<feature type="signal peptide" evidence="2">
    <location>
        <begin position="1"/>
        <end position="23"/>
    </location>
</feature>
<dbReference type="EMBL" id="VAFM01000001">
    <property type="protein sequence ID" value="TKW61567.1"/>
    <property type="molecule type" value="Genomic_DNA"/>
</dbReference>
<dbReference type="AlphaFoldDB" id="A0A6N4RCW8"/>
<evidence type="ECO:0000313" key="4">
    <source>
        <dbReference type="Proteomes" id="UP000320948"/>
    </source>
</evidence>
<dbReference type="InterPro" id="IPR019225">
    <property type="entry name" value="DUF2155"/>
</dbReference>
<accession>A0A6N4RCW8</accession>
<proteinExistence type="predicted"/>
<feature type="region of interest" description="Disordered" evidence="1">
    <location>
        <begin position="155"/>
        <end position="251"/>
    </location>
</feature>
<gene>
    <name evidence="3" type="ORF">DI628_02780</name>
</gene>
<dbReference type="Proteomes" id="UP000320948">
    <property type="component" value="Unassembled WGS sequence"/>
</dbReference>
<feature type="compositionally biased region" description="Low complexity" evidence="1">
    <location>
        <begin position="181"/>
        <end position="211"/>
    </location>
</feature>
<protein>
    <submittedName>
        <fullName evidence="3">DUF2155 domain-containing protein</fullName>
    </submittedName>
</protein>
<reference evidence="3 4" key="1">
    <citation type="journal article" date="2017" name="Nat. Commun.">
        <title>In situ click chemistry generation of cyclooxygenase-2 inhibitors.</title>
        <authorList>
            <person name="Bhardwaj A."/>
            <person name="Kaur J."/>
            <person name="Wuest M."/>
            <person name="Wuest F."/>
        </authorList>
    </citation>
    <scope>NUCLEOTIDE SEQUENCE [LARGE SCALE GENOMIC DNA]</scope>
    <source>
        <strain evidence="3">S2_018_000_R2_106</strain>
    </source>
</reference>
<feature type="compositionally biased region" description="Polar residues" evidence="1">
    <location>
        <begin position="158"/>
        <end position="168"/>
    </location>
</feature>
<dbReference type="Pfam" id="PF09923">
    <property type="entry name" value="DUF2155"/>
    <property type="match status" value="1"/>
</dbReference>
<keyword evidence="2" id="KW-0732">Signal</keyword>
<comment type="caution">
    <text evidence="3">The sequence shown here is derived from an EMBL/GenBank/DDBJ whole genome shotgun (WGS) entry which is preliminary data.</text>
</comment>
<evidence type="ECO:0000256" key="1">
    <source>
        <dbReference type="SAM" id="MobiDB-lite"/>
    </source>
</evidence>
<organism evidence="3 4">
    <name type="scientific">Blastochloris viridis</name>
    <name type="common">Rhodopseudomonas viridis</name>
    <dbReference type="NCBI Taxonomy" id="1079"/>
    <lineage>
        <taxon>Bacteria</taxon>
        <taxon>Pseudomonadati</taxon>
        <taxon>Pseudomonadota</taxon>
        <taxon>Alphaproteobacteria</taxon>
        <taxon>Hyphomicrobiales</taxon>
        <taxon>Blastochloridaceae</taxon>
        <taxon>Blastochloris</taxon>
    </lineage>
</organism>
<evidence type="ECO:0000313" key="3">
    <source>
        <dbReference type="EMBL" id="TKW61567.1"/>
    </source>
</evidence>
<evidence type="ECO:0000256" key="2">
    <source>
        <dbReference type="SAM" id="SignalP"/>
    </source>
</evidence>
<feature type="chain" id="PRO_5027008821" evidence="2">
    <location>
        <begin position="24"/>
        <end position="251"/>
    </location>
</feature>
<sequence>MTQTKVMAAIFGLLLTFMAGAWAQEKVSATEVPSAANDKSARVTVLDKQTNRLQTLVLVAGQMQTVGSLDIKLTKCLPDYAAQLGQDVAWLDIEESANGSGSGTSWFSGWMFNTYPEVSTLDHPRYDVILQGCGTKARKTIQTLGSAPVLDTAPVVDTETSADPTGSAGSDPYAVPGVRDASPAAKPEEAAPAEQPVDTEAAPAEPAAQQEVPSNAAPIAQPVEPTPPAQPQPSAQEQKQDLHELMDSGTY</sequence>
<name>A0A6N4RCW8_BLAVI</name>
<feature type="compositionally biased region" description="Basic and acidic residues" evidence="1">
    <location>
        <begin position="238"/>
        <end position="251"/>
    </location>
</feature>